<dbReference type="Gene3D" id="2.40.128.130">
    <property type="entry name" value="Autotransporter beta-domain"/>
    <property type="match status" value="1"/>
</dbReference>
<evidence type="ECO:0000256" key="1">
    <source>
        <dbReference type="SAM" id="SignalP"/>
    </source>
</evidence>
<feature type="signal peptide" evidence="1">
    <location>
        <begin position="1"/>
        <end position="20"/>
    </location>
</feature>
<protein>
    <submittedName>
        <fullName evidence="2">Uncharacterized protein</fullName>
    </submittedName>
</protein>
<evidence type="ECO:0000313" key="3">
    <source>
        <dbReference type="Proteomes" id="UP000244069"/>
    </source>
</evidence>
<proteinExistence type="predicted"/>
<reference evidence="2 3" key="1">
    <citation type="submission" date="2018-04" db="EMBL/GenBank/DDBJ databases">
        <title>Genomic Encyclopedia of Archaeal and Bacterial Type Strains, Phase II (KMG-II): from individual species to whole genera.</title>
        <authorList>
            <person name="Goeker M."/>
        </authorList>
    </citation>
    <scope>NUCLEOTIDE SEQUENCE [LARGE SCALE GENOMIC DNA]</scope>
    <source>
        <strain evidence="2 3">DSM 29329</strain>
    </source>
</reference>
<keyword evidence="1" id="KW-0732">Signal</keyword>
<feature type="chain" id="PRO_5015457871" evidence="1">
    <location>
        <begin position="21"/>
        <end position="333"/>
    </location>
</feature>
<dbReference type="Proteomes" id="UP000244069">
    <property type="component" value="Unassembled WGS sequence"/>
</dbReference>
<name>A0A2T6ASJ9_9RHOB</name>
<organism evidence="2 3">
    <name type="scientific">Allosediminivita pacifica</name>
    <dbReference type="NCBI Taxonomy" id="1267769"/>
    <lineage>
        <taxon>Bacteria</taxon>
        <taxon>Pseudomonadati</taxon>
        <taxon>Pseudomonadota</taxon>
        <taxon>Alphaproteobacteria</taxon>
        <taxon>Rhodobacterales</taxon>
        <taxon>Paracoccaceae</taxon>
        <taxon>Allosediminivita</taxon>
    </lineage>
</organism>
<dbReference type="AlphaFoldDB" id="A0A2T6ASJ9"/>
<comment type="caution">
    <text evidence="2">The sequence shown here is derived from an EMBL/GenBank/DDBJ whole genome shotgun (WGS) entry which is preliminary data.</text>
</comment>
<dbReference type="EMBL" id="QBKN01000015">
    <property type="protein sequence ID" value="PTX46716.1"/>
    <property type="molecule type" value="Genomic_DNA"/>
</dbReference>
<gene>
    <name evidence="2" type="ORF">C8N44_11584</name>
</gene>
<accession>A0A2T6ASJ9</accession>
<keyword evidence="3" id="KW-1185">Reference proteome</keyword>
<dbReference type="RefSeq" id="WP_107977211.1">
    <property type="nucleotide sequence ID" value="NZ_BMEZ01000016.1"/>
</dbReference>
<evidence type="ECO:0000313" key="2">
    <source>
        <dbReference type="EMBL" id="PTX46716.1"/>
    </source>
</evidence>
<dbReference type="InterPro" id="IPR036709">
    <property type="entry name" value="Autotransporte_beta_dom_sf"/>
</dbReference>
<dbReference type="SUPFAM" id="SSF103515">
    <property type="entry name" value="Autotransporter"/>
    <property type="match status" value="1"/>
</dbReference>
<sequence length="333" mass="35158">MIRRLILPLALASLALPSLAAAQDRAGVYDLPAGTPTPATDLPALRSGDTLTVIDSAPLSQSDLMMREAGFGFADLVQDNSQSRGRWIAGYARWGGQQVDDAQDSDFHTRGFVLGQGLGWQGLSAFVGYVQGQSDMEDGDHYARIRTYLYGLATDGTRGKVDYGATLFSGGTHNKLAGTRTGGVDNDGRLWGLSLRAGGPVWAGTGAGPMRFDLQTDYLRHETEGGAVADLRADTDRRVAHVTRLKAELSMPVDTDWGTLTPYGSLAIERGEGDDIDIAVSGASTSVPATDLLDREVLTVGAEMTLPAGFGGRLEISHAAGETGAALAVTKRF</sequence>
<dbReference type="OrthoDB" id="7842713at2"/>